<dbReference type="InterPro" id="IPR043723">
    <property type="entry name" value="DUF5665"/>
</dbReference>
<evidence type="ECO:0000256" key="1">
    <source>
        <dbReference type="SAM" id="Phobius"/>
    </source>
</evidence>
<reference evidence="2 3" key="1">
    <citation type="submission" date="2013-09" db="EMBL/GenBank/DDBJ databases">
        <title>Genome sequencing of Phaeobacter antarcticus sp. nov. SM1211.</title>
        <authorList>
            <person name="Zhang X.-Y."/>
            <person name="Liu C."/>
            <person name="Chen X.-L."/>
            <person name="Xie B.-B."/>
            <person name="Qin Q.-L."/>
            <person name="Rong J.-C."/>
            <person name="Zhang Y.-Z."/>
        </authorList>
    </citation>
    <scope>NUCLEOTIDE SEQUENCE [LARGE SCALE GENOMIC DNA]</scope>
    <source>
        <strain evidence="2 3">SM1211</strain>
    </source>
</reference>
<keyword evidence="1" id="KW-0472">Membrane</keyword>
<dbReference type="RefSeq" id="WP_099910817.1">
    <property type="nucleotide sequence ID" value="NZ_AWWI01000064.1"/>
</dbReference>
<dbReference type="Proteomes" id="UP000231259">
    <property type="component" value="Unassembled WGS sequence"/>
</dbReference>
<organism evidence="2 3">
    <name type="scientific">Puniceibacterium antarcticum</name>
    <dbReference type="NCBI Taxonomy" id="1206336"/>
    <lineage>
        <taxon>Bacteria</taxon>
        <taxon>Pseudomonadati</taxon>
        <taxon>Pseudomonadota</taxon>
        <taxon>Alphaproteobacteria</taxon>
        <taxon>Rhodobacterales</taxon>
        <taxon>Paracoccaceae</taxon>
        <taxon>Puniceibacterium</taxon>
    </lineage>
</organism>
<keyword evidence="1" id="KW-1133">Transmembrane helix</keyword>
<keyword evidence="1" id="KW-0812">Transmembrane</keyword>
<evidence type="ECO:0000313" key="2">
    <source>
        <dbReference type="EMBL" id="PIL20313.1"/>
    </source>
</evidence>
<keyword evidence="3" id="KW-1185">Reference proteome</keyword>
<feature type="transmembrane region" description="Helical" evidence="1">
    <location>
        <begin position="44"/>
        <end position="69"/>
    </location>
</feature>
<gene>
    <name evidence="2" type="ORF">P775_10210</name>
</gene>
<sequence>MTETSKDDKLAKDTERLANAMESVLQLKFVRLHDNMLKLVWFQFLRGLAFGLGGVIGGGALVSVVVVVLSQVEFIPVLGDFATQIIQEISVDSSRDAMIPEQ</sequence>
<protein>
    <submittedName>
        <fullName evidence="2">Uncharacterized protein</fullName>
    </submittedName>
</protein>
<comment type="caution">
    <text evidence="2">The sequence shown here is derived from an EMBL/GenBank/DDBJ whole genome shotgun (WGS) entry which is preliminary data.</text>
</comment>
<evidence type="ECO:0000313" key="3">
    <source>
        <dbReference type="Proteomes" id="UP000231259"/>
    </source>
</evidence>
<name>A0A2G8RFP4_9RHOB</name>
<dbReference type="EMBL" id="AWWI01000064">
    <property type="protein sequence ID" value="PIL20313.1"/>
    <property type="molecule type" value="Genomic_DNA"/>
</dbReference>
<proteinExistence type="predicted"/>
<dbReference type="OrthoDB" id="7859841at2"/>
<accession>A0A2G8RFP4</accession>
<dbReference type="AlphaFoldDB" id="A0A2G8RFP4"/>
<dbReference type="Pfam" id="PF18910">
    <property type="entry name" value="DUF5665"/>
    <property type="match status" value="1"/>
</dbReference>